<evidence type="ECO:0000313" key="3">
    <source>
        <dbReference type="Proteomes" id="UP000240418"/>
    </source>
</evidence>
<protein>
    <submittedName>
        <fullName evidence="2">Putative TIM-barrel fold metal-dependent hydrolase</fullName>
    </submittedName>
</protein>
<dbReference type="PANTHER" id="PTHR35563:SF2">
    <property type="entry name" value="BARREL METAL-DEPENDENT HYDROLASE, PUTATIVE (AFU_ORTHOLOGUE AFUA_1G16240)-RELATED"/>
    <property type="match status" value="1"/>
</dbReference>
<comment type="caution">
    <text evidence="2">The sequence shown here is derived from an EMBL/GenBank/DDBJ whole genome shotgun (WGS) entry which is preliminary data.</text>
</comment>
<feature type="domain" description="Amidohydrolase-related" evidence="1">
    <location>
        <begin position="18"/>
        <end position="251"/>
    </location>
</feature>
<dbReference type="GO" id="GO:0016787">
    <property type="term" value="F:hydrolase activity"/>
    <property type="evidence" value="ECO:0007669"/>
    <property type="project" value="UniProtKB-KW"/>
</dbReference>
<dbReference type="Pfam" id="PF04909">
    <property type="entry name" value="Amidohydro_2"/>
    <property type="match status" value="1"/>
</dbReference>
<keyword evidence="2" id="KW-0378">Hydrolase</keyword>
<evidence type="ECO:0000259" key="1">
    <source>
        <dbReference type="Pfam" id="PF04909"/>
    </source>
</evidence>
<accession>A0A2P8EWG5</accession>
<dbReference type="InterPro" id="IPR032466">
    <property type="entry name" value="Metal_Hydrolase"/>
</dbReference>
<dbReference type="Gene3D" id="3.20.20.140">
    <property type="entry name" value="Metal-dependent hydrolases"/>
    <property type="match status" value="1"/>
</dbReference>
<proteinExistence type="predicted"/>
<organism evidence="2 3">
    <name type="scientific">Shimia abyssi</name>
    <dbReference type="NCBI Taxonomy" id="1662395"/>
    <lineage>
        <taxon>Bacteria</taxon>
        <taxon>Pseudomonadati</taxon>
        <taxon>Pseudomonadota</taxon>
        <taxon>Alphaproteobacteria</taxon>
        <taxon>Rhodobacterales</taxon>
        <taxon>Roseobacteraceae</taxon>
    </lineage>
</organism>
<dbReference type="InterPro" id="IPR006680">
    <property type="entry name" value="Amidohydro-rel"/>
</dbReference>
<keyword evidence="3" id="KW-1185">Reference proteome</keyword>
<dbReference type="Proteomes" id="UP000240418">
    <property type="component" value="Unassembled WGS sequence"/>
</dbReference>
<reference evidence="2 3" key="1">
    <citation type="submission" date="2018-03" db="EMBL/GenBank/DDBJ databases">
        <title>Genomic Encyclopedia of Archaeal and Bacterial Type Strains, Phase II (KMG-II): from individual species to whole genera.</title>
        <authorList>
            <person name="Goeker M."/>
        </authorList>
    </citation>
    <scope>NUCLEOTIDE SEQUENCE [LARGE SCALE GENOMIC DNA]</scope>
    <source>
        <strain evidence="2 3">DSM 100673</strain>
    </source>
</reference>
<dbReference type="OrthoDB" id="9787654at2"/>
<dbReference type="InterPro" id="IPR052358">
    <property type="entry name" value="Aro_Compnd_Degr_Hydrolases"/>
</dbReference>
<dbReference type="AlphaFoldDB" id="A0A2P8EWG5"/>
<gene>
    <name evidence="2" type="ORF">CLV88_13115</name>
</gene>
<dbReference type="RefSeq" id="WP_106610635.1">
    <property type="nucleotide sequence ID" value="NZ_PYGJ01000031.1"/>
</dbReference>
<evidence type="ECO:0000313" key="2">
    <source>
        <dbReference type="EMBL" id="PSL13820.1"/>
    </source>
</evidence>
<dbReference type="PANTHER" id="PTHR35563">
    <property type="entry name" value="BARREL METAL-DEPENDENT HYDROLASE, PUTATIVE (AFU_ORTHOLOGUE AFUA_1G16240)-RELATED"/>
    <property type="match status" value="1"/>
</dbReference>
<dbReference type="EMBL" id="PYGJ01000031">
    <property type="protein sequence ID" value="PSL13820.1"/>
    <property type="molecule type" value="Genomic_DNA"/>
</dbReference>
<sequence length="281" mass="31345">MKLTGANVLMDEPSGDFDAHVHVFERDLPFAPGRRYTPTNSATLPMLSDNLRTIGLDGALLVQPSFLGCDNSYMIEALEVGKNSDLTFRGVAVVSQDASEQELVDLAKAQVIGLRLNLIKRDQIERFNIEDWSNVLSVANTLGWHVELHCESHDILSILPALLDRCERIVIDHFGRPNQSAPLECPGFKYLVGNRSGQLFVKVSAPYRVFPSSPTSALHNKAAPLFSELLSALGPSRLMWGSDWPWTQHEHLGLSYEKTRAWYSSWVNETQNDDGAQLSRD</sequence>
<dbReference type="SUPFAM" id="SSF51556">
    <property type="entry name" value="Metallo-dependent hydrolases"/>
    <property type="match status" value="1"/>
</dbReference>
<name>A0A2P8EWG5_9RHOB</name>